<evidence type="ECO:0000313" key="1">
    <source>
        <dbReference type="EMBL" id="OAQ73891.1"/>
    </source>
</evidence>
<gene>
    <name evidence="1" type="ORF">VFPPC_15378</name>
</gene>
<evidence type="ECO:0000313" key="2">
    <source>
        <dbReference type="Proteomes" id="UP000078397"/>
    </source>
</evidence>
<proteinExistence type="predicted"/>
<dbReference type="GeneID" id="28857125"/>
<dbReference type="AlphaFoldDB" id="A0A179G8Z9"/>
<accession>A0A179G8Z9</accession>
<name>A0A179G8Z9_METCM</name>
<dbReference type="KEGG" id="pchm:VFPPC_15378"/>
<protein>
    <submittedName>
        <fullName evidence="1">Uncharacterized protein</fullName>
    </submittedName>
</protein>
<reference evidence="1 2" key="1">
    <citation type="journal article" date="2016" name="PLoS Pathog.">
        <title>Biosynthesis of antibiotic leucinostatins in bio-control fungus Purpureocillium lilacinum and their inhibition on phytophthora revealed by genome mining.</title>
        <authorList>
            <person name="Wang G."/>
            <person name="Liu Z."/>
            <person name="Lin R."/>
            <person name="Li E."/>
            <person name="Mao Z."/>
            <person name="Ling J."/>
            <person name="Yang Y."/>
            <person name="Yin W.B."/>
            <person name="Xie B."/>
        </authorList>
    </citation>
    <scope>NUCLEOTIDE SEQUENCE [LARGE SCALE GENOMIC DNA]</scope>
    <source>
        <strain evidence="1">170</strain>
    </source>
</reference>
<sequence length="105" mass="11381">MADHQHKNFDGLVLLRSASQFLRYWWLVARTNSGAFASDCGTTTKSQGQVPACTLQLGKLAACTQFAGAGSNSTGRNSVHDIMVPAWYFVQRTDVPVPSTSTQLC</sequence>
<comment type="caution">
    <text evidence="1">The sequence shown here is derived from an EMBL/GenBank/DDBJ whole genome shotgun (WGS) entry which is preliminary data.</text>
</comment>
<dbReference type="EMBL" id="LSBJ02000001">
    <property type="protein sequence ID" value="OAQ73891.1"/>
    <property type="molecule type" value="Genomic_DNA"/>
</dbReference>
<dbReference type="RefSeq" id="XP_018149974.1">
    <property type="nucleotide sequence ID" value="XM_018293131.1"/>
</dbReference>
<keyword evidence="2" id="KW-1185">Reference proteome</keyword>
<organism evidence="1 2">
    <name type="scientific">Pochonia chlamydosporia 170</name>
    <dbReference type="NCBI Taxonomy" id="1380566"/>
    <lineage>
        <taxon>Eukaryota</taxon>
        <taxon>Fungi</taxon>
        <taxon>Dikarya</taxon>
        <taxon>Ascomycota</taxon>
        <taxon>Pezizomycotina</taxon>
        <taxon>Sordariomycetes</taxon>
        <taxon>Hypocreomycetidae</taxon>
        <taxon>Hypocreales</taxon>
        <taxon>Clavicipitaceae</taxon>
        <taxon>Pochonia</taxon>
    </lineage>
</organism>
<dbReference type="Proteomes" id="UP000078397">
    <property type="component" value="Unassembled WGS sequence"/>
</dbReference>